<dbReference type="Gene3D" id="3.40.462.10">
    <property type="entry name" value="FAD-linked oxidases, C-terminal domain"/>
    <property type="match status" value="1"/>
</dbReference>
<keyword evidence="6" id="KW-1185">Reference proteome</keyword>
<evidence type="ECO:0000256" key="1">
    <source>
        <dbReference type="ARBA" id="ARBA00001974"/>
    </source>
</evidence>
<accession>A0A7I7ZXH0</accession>
<dbReference type="GO" id="GO:0004458">
    <property type="term" value="F:D-lactate dehydrogenase (cytochrome) activity"/>
    <property type="evidence" value="ECO:0007669"/>
    <property type="project" value="TreeGrafter"/>
</dbReference>
<dbReference type="InterPro" id="IPR036318">
    <property type="entry name" value="FAD-bd_PCMH-like_sf"/>
</dbReference>
<dbReference type="EMBL" id="POTM01000051">
    <property type="protein sequence ID" value="TLH64021.1"/>
    <property type="molecule type" value="Genomic_DNA"/>
</dbReference>
<dbReference type="Pfam" id="PF01565">
    <property type="entry name" value="FAD_binding_4"/>
    <property type="match status" value="1"/>
</dbReference>
<dbReference type="InterPro" id="IPR016169">
    <property type="entry name" value="FAD-bd_PCMH_sub2"/>
</dbReference>
<dbReference type="GO" id="GO:1903457">
    <property type="term" value="P:lactate catabolic process"/>
    <property type="evidence" value="ECO:0007669"/>
    <property type="project" value="TreeGrafter"/>
</dbReference>
<reference evidence="5 6" key="1">
    <citation type="submission" date="2018-01" db="EMBL/GenBank/DDBJ databases">
        <title>Comparative genomics of Mycobacterium mucogenicum and Mycobacterium neoaurum clade members emphasizing tRNA and non-coding RNA.</title>
        <authorList>
            <person name="Behra P.R.K."/>
            <person name="Pettersson B.M.F."/>
            <person name="Das S."/>
            <person name="Dasgupta S."/>
            <person name="Kirsebom L.A."/>
        </authorList>
    </citation>
    <scope>NUCLEOTIDE SEQUENCE [LARGE SCALE GENOMIC DNA]</scope>
    <source>
        <strain evidence="5 6">DSM 45104</strain>
    </source>
</reference>
<name>A0A7I7ZXH0_9MYCO</name>
<dbReference type="PANTHER" id="PTHR11748:SF114">
    <property type="entry name" value="ARYL-ALCOHOL OXIDASE VANILLYL-ALCOHOL OXIDASE (AFU_ORTHOLOGUE AFUA_3G09500)-RELATED"/>
    <property type="match status" value="1"/>
</dbReference>
<protein>
    <submittedName>
        <fullName evidence="5">FAD-binding oxidoreductase</fullName>
    </submittedName>
</protein>
<dbReference type="PANTHER" id="PTHR11748">
    <property type="entry name" value="D-LACTATE DEHYDROGENASE"/>
    <property type="match status" value="1"/>
</dbReference>
<dbReference type="GO" id="GO:0008720">
    <property type="term" value="F:D-lactate dehydrogenase (NAD+) activity"/>
    <property type="evidence" value="ECO:0007669"/>
    <property type="project" value="TreeGrafter"/>
</dbReference>
<evidence type="ECO:0000256" key="4">
    <source>
        <dbReference type="ARBA" id="ARBA00023002"/>
    </source>
</evidence>
<gene>
    <name evidence="5" type="ORF">C1S79_20550</name>
</gene>
<evidence type="ECO:0000256" key="3">
    <source>
        <dbReference type="ARBA" id="ARBA00022827"/>
    </source>
</evidence>
<proteinExistence type="predicted"/>
<dbReference type="InterPro" id="IPR004113">
    <property type="entry name" value="FAD-bd_oxidored_4_C"/>
</dbReference>
<comment type="caution">
    <text evidence="5">The sequence shown here is derived from an EMBL/GenBank/DDBJ whole genome shotgun (WGS) entry which is preliminary data.</text>
</comment>
<evidence type="ECO:0000256" key="2">
    <source>
        <dbReference type="ARBA" id="ARBA00022630"/>
    </source>
</evidence>
<dbReference type="Gene3D" id="3.30.465.10">
    <property type="match status" value="1"/>
</dbReference>
<dbReference type="InterPro" id="IPR016171">
    <property type="entry name" value="Vanillyl_alc_oxidase_C-sub2"/>
</dbReference>
<dbReference type="SUPFAM" id="SSF56176">
    <property type="entry name" value="FAD-binding/transporter-associated domain-like"/>
    <property type="match status" value="1"/>
</dbReference>
<dbReference type="RefSeq" id="WP_138250283.1">
    <property type="nucleotide sequence ID" value="NZ_AP022616.1"/>
</dbReference>
<dbReference type="PROSITE" id="PS51387">
    <property type="entry name" value="FAD_PCMH"/>
    <property type="match status" value="1"/>
</dbReference>
<dbReference type="InterPro" id="IPR016166">
    <property type="entry name" value="FAD-bd_PCMH"/>
</dbReference>
<dbReference type="InterPro" id="IPR016164">
    <property type="entry name" value="FAD-linked_Oxase-like_C"/>
</dbReference>
<evidence type="ECO:0000313" key="6">
    <source>
        <dbReference type="Proteomes" id="UP000309984"/>
    </source>
</evidence>
<keyword evidence="2" id="KW-0285">Flavoprotein</keyword>
<sequence length="526" mass="58454">MTRILPPGLNEQQFDTALQRFRDVVGDKWVLSDAADLAAFQDPYPVGAEPNYLPSAVVSPASTEQVREIVLIANEFGIPLQPVSTGKNNGYGGASPRLTGAVIVKTGDRMNKILEVNEKFGYALLEPGVTYFDLYEYLQANNIDLMLDCPDLGWGSVVGNALDRGVGYTPYGDHFLWQTGMEVVLPQGNIMRTGMGALPGSNTWQLFPYGFGPYPDGLFTQSNLGIVTKMGIALMPKPPGSLTFLIAFDREEDLEQIIDIMLPLRINMAPLQNVPVLRNIFMDAAAVSRRSEWFDGEGPMPAEAIEAMKRELNLGYWNFYGTLYGPPPVIEMYYGMIREAFGHVPGARFFTHLERDDRGGHVLQDRHKINNGVPSLDELQLLDWVPNGGHICFSPVSAPDGRDALAQFTMVRDRAHDYNKDYAAQFIIGLREMHHVCLFVYDTSVPQAREEALQMTRVLVQEAAEAGYGEYRTHNALMDDVMATFNWGDGALLKFHELIKDALDPKGILAPGKSGVWPKHLRDATH</sequence>
<dbReference type="Gene3D" id="3.30.43.10">
    <property type="entry name" value="Uridine Diphospho-n-acetylenolpyruvylglucosamine Reductase, domain 2"/>
    <property type="match status" value="1"/>
</dbReference>
<keyword evidence="4" id="KW-0560">Oxidoreductase</keyword>
<dbReference type="Pfam" id="PF02913">
    <property type="entry name" value="FAD-oxidase_C"/>
    <property type="match status" value="1"/>
</dbReference>
<dbReference type="GO" id="GO:0071949">
    <property type="term" value="F:FAD binding"/>
    <property type="evidence" value="ECO:0007669"/>
    <property type="project" value="InterPro"/>
</dbReference>
<dbReference type="SUPFAM" id="SSF55103">
    <property type="entry name" value="FAD-linked oxidases, C-terminal domain"/>
    <property type="match status" value="1"/>
</dbReference>
<dbReference type="InterPro" id="IPR006094">
    <property type="entry name" value="Oxid_FAD_bind_N"/>
</dbReference>
<dbReference type="Proteomes" id="UP000309984">
    <property type="component" value="Unassembled WGS sequence"/>
</dbReference>
<dbReference type="InterPro" id="IPR016170">
    <property type="entry name" value="Cytok_DH_C_sf"/>
</dbReference>
<evidence type="ECO:0000313" key="5">
    <source>
        <dbReference type="EMBL" id="TLH64021.1"/>
    </source>
</evidence>
<dbReference type="InterPro" id="IPR016167">
    <property type="entry name" value="FAD-bd_PCMH_sub1"/>
</dbReference>
<keyword evidence="3" id="KW-0274">FAD</keyword>
<dbReference type="Gene3D" id="1.10.45.10">
    <property type="entry name" value="Vanillyl-alcohol Oxidase, Chain A, domain 4"/>
    <property type="match status" value="1"/>
</dbReference>
<comment type="cofactor">
    <cofactor evidence="1">
        <name>FAD</name>
        <dbReference type="ChEBI" id="CHEBI:57692"/>
    </cofactor>
</comment>
<dbReference type="AlphaFoldDB" id="A0A7I7ZXH0"/>
<organism evidence="5 6">
    <name type="scientific">Mycolicibacterium phocaicum</name>
    <dbReference type="NCBI Taxonomy" id="319706"/>
    <lineage>
        <taxon>Bacteria</taxon>
        <taxon>Bacillati</taxon>
        <taxon>Actinomycetota</taxon>
        <taxon>Actinomycetes</taxon>
        <taxon>Mycobacteriales</taxon>
        <taxon>Mycobacteriaceae</taxon>
        <taxon>Mycolicibacterium</taxon>
    </lineage>
</organism>